<feature type="domain" description="Cyclodeaminase/cyclohydrolase" evidence="1">
    <location>
        <begin position="6"/>
        <end position="186"/>
    </location>
</feature>
<sequence length="205" mass="22462">MLAEKTLKKFLEETASKAPVPGGGSIAAMSGATAYALTEMVANLTIGKKGYEEVSEEMCKISDSVSKLREELLYDIDRDAASFDDVMKAFKMPKETDKEKQIRKEAIQKGYKKAALVPLEVSEKILGSMELIIKAVECGNKNAVTDAIVAVMMARTAILSALFNVKINIGSIKDEKFVEEIKKKIASIENSAIEFEKKVFNGVEL</sequence>
<dbReference type="Gene3D" id="1.20.120.680">
    <property type="entry name" value="Formiminotetrahydrofolate cyclodeaminase monomer, up-and-down helical bundle"/>
    <property type="match status" value="1"/>
</dbReference>
<evidence type="ECO:0000313" key="2">
    <source>
        <dbReference type="EMBL" id="SKC85663.1"/>
    </source>
</evidence>
<dbReference type="SUPFAM" id="SSF101262">
    <property type="entry name" value="Methenyltetrahydrofolate cyclohydrolase-like"/>
    <property type="match status" value="1"/>
</dbReference>
<dbReference type="Proteomes" id="UP000190285">
    <property type="component" value="Unassembled WGS sequence"/>
</dbReference>
<evidence type="ECO:0000259" key="1">
    <source>
        <dbReference type="Pfam" id="PF04961"/>
    </source>
</evidence>
<dbReference type="GO" id="GO:0003824">
    <property type="term" value="F:catalytic activity"/>
    <property type="evidence" value="ECO:0007669"/>
    <property type="project" value="InterPro"/>
</dbReference>
<reference evidence="2 3" key="1">
    <citation type="submission" date="2017-02" db="EMBL/GenBank/DDBJ databases">
        <authorList>
            <person name="Peterson S.W."/>
        </authorList>
    </citation>
    <scope>NUCLEOTIDE SEQUENCE [LARGE SCALE GENOMIC DNA]</scope>
    <source>
        <strain evidence="2 3">M1</strain>
    </source>
</reference>
<accession>A0A1T5MC48</accession>
<dbReference type="STRING" id="36842.SAMN02194393_04413"/>
<keyword evidence="3" id="KW-1185">Reference proteome</keyword>
<organism evidence="2 3">
    <name type="scientific">Maledivibacter halophilus</name>
    <dbReference type="NCBI Taxonomy" id="36842"/>
    <lineage>
        <taxon>Bacteria</taxon>
        <taxon>Bacillati</taxon>
        <taxon>Bacillota</taxon>
        <taxon>Clostridia</taxon>
        <taxon>Peptostreptococcales</taxon>
        <taxon>Caminicellaceae</taxon>
        <taxon>Maledivibacter</taxon>
    </lineage>
</organism>
<dbReference type="EMBL" id="FUZT01000013">
    <property type="protein sequence ID" value="SKC85663.1"/>
    <property type="molecule type" value="Genomic_DNA"/>
</dbReference>
<dbReference type="RefSeq" id="WP_079494730.1">
    <property type="nucleotide sequence ID" value="NZ_FUZT01000013.1"/>
</dbReference>
<dbReference type="Pfam" id="PF04961">
    <property type="entry name" value="FTCD_C"/>
    <property type="match status" value="1"/>
</dbReference>
<proteinExistence type="predicted"/>
<evidence type="ECO:0000313" key="3">
    <source>
        <dbReference type="Proteomes" id="UP000190285"/>
    </source>
</evidence>
<dbReference type="AlphaFoldDB" id="A0A1T5MC48"/>
<name>A0A1T5MC48_9FIRM</name>
<protein>
    <submittedName>
        <fullName evidence="2">Formimidoyltetrahydrofolate cyclodeaminase</fullName>
    </submittedName>
</protein>
<dbReference type="OrthoDB" id="7959174at2"/>
<dbReference type="InterPro" id="IPR007044">
    <property type="entry name" value="Cyclodeamin/CycHdrlase"/>
</dbReference>
<gene>
    <name evidence="2" type="ORF">SAMN02194393_04413</name>
</gene>
<dbReference type="InterPro" id="IPR036178">
    <property type="entry name" value="Formintransfe-cycloase-like_sf"/>
</dbReference>